<dbReference type="Proteomes" id="UP001250656">
    <property type="component" value="Unassembled WGS sequence"/>
</dbReference>
<reference evidence="3 4" key="1">
    <citation type="submission" date="2023-09" db="EMBL/GenBank/DDBJ databases">
        <title>Novel taxa isolated from Blanes Bay.</title>
        <authorList>
            <person name="Rey-Velasco X."/>
            <person name="Lucena T."/>
        </authorList>
    </citation>
    <scope>NUCLEOTIDE SEQUENCE [LARGE SCALE GENOMIC DNA]</scope>
    <source>
        <strain evidence="3 4">S334</strain>
    </source>
</reference>
<organism evidence="3 4">
    <name type="scientific">Pricia mediterranea</name>
    <dbReference type="NCBI Taxonomy" id="3076079"/>
    <lineage>
        <taxon>Bacteria</taxon>
        <taxon>Pseudomonadati</taxon>
        <taxon>Bacteroidota</taxon>
        <taxon>Flavobacteriia</taxon>
        <taxon>Flavobacteriales</taxon>
        <taxon>Flavobacteriaceae</taxon>
        <taxon>Pricia</taxon>
    </lineage>
</organism>
<feature type="domain" description="Activator of Hsp90 ATPase homologue 1/2-like C-terminal" evidence="2">
    <location>
        <begin position="16"/>
        <end position="135"/>
    </location>
</feature>
<comment type="caution">
    <text evidence="3">The sequence shown here is derived from an EMBL/GenBank/DDBJ whole genome shotgun (WGS) entry which is preliminary data.</text>
</comment>
<evidence type="ECO:0000256" key="1">
    <source>
        <dbReference type="ARBA" id="ARBA00006817"/>
    </source>
</evidence>
<dbReference type="CDD" id="cd07814">
    <property type="entry name" value="SRPBCC_CalC_Aha1-like"/>
    <property type="match status" value="1"/>
</dbReference>
<evidence type="ECO:0000259" key="2">
    <source>
        <dbReference type="Pfam" id="PF08327"/>
    </source>
</evidence>
<dbReference type="InterPro" id="IPR013538">
    <property type="entry name" value="ASHA1/2-like_C"/>
</dbReference>
<gene>
    <name evidence="3" type="ORF">RQM65_00460</name>
</gene>
<evidence type="ECO:0000313" key="3">
    <source>
        <dbReference type="EMBL" id="MDT7827134.1"/>
    </source>
</evidence>
<sequence length="146" mass="17072">MAVTKDFSIYHDLNIKAPAREVFEKITLPDHLINWWPLRCEGEPEVGASYNFYFTPEFDWYGKVIACNPNVAFQIKMTQADADWKGTSFSFDLEDTAKGVLLKFSHKSWPKCNHHFRRSSFCWAILLNSLKKYIEKGTVVPFEERQ</sequence>
<protein>
    <submittedName>
        <fullName evidence="3">SRPBCC domain-containing protein</fullName>
    </submittedName>
</protein>
<comment type="similarity">
    <text evidence="1">Belongs to the AHA1 family.</text>
</comment>
<dbReference type="Pfam" id="PF08327">
    <property type="entry name" value="AHSA1"/>
    <property type="match status" value="1"/>
</dbReference>
<evidence type="ECO:0000313" key="4">
    <source>
        <dbReference type="Proteomes" id="UP001250656"/>
    </source>
</evidence>
<dbReference type="SUPFAM" id="SSF55961">
    <property type="entry name" value="Bet v1-like"/>
    <property type="match status" value="1"/>
</dbReference>
<dbReference type="RefSeq" id="WP_314011937.1">
    <property type="nucleotide sequence ID" value="NZ_JAVTTP010000001.1"/>
</dbReference>
<keyword evidence="4" id="KW-1185">Reference proteome</keyword>
<dbReference type="EMBL" id="JAVTTP010000001">
    <property type="protein sequence ID" value="MDT7827134.1"/>
    <property type="molecule type" value="Genomic_DNA"/>
</dbReference>
<dbReference type="InterPro" id="IPR023393">
    <property type="entry name" value="START-like_dom_sf"/>
</dbReference>
<name>A0ABU3L075_9FLAO</name>
<dbReference type="Gene3D" id="3.30.530.20">
    <property type="match status" value="1"/>
</dbReference>
<proteinExistence type="inferred from homology"/>
<accession>A0ABU3L075</accession>